<feature type="repeat" description="WD" evidence="3">
    <location>
        <begin position="59"/>
        <end position="100"/>
    </location>
</feature>
<dbReference type="PIRSF" id="PIRSF002394">
    <property type="entry name" value="GN-bd_beta"/>
    <property type="match status" value="1"/>
</dbReference>
<feature type="repeat" description="WD" evidence="3">
    <location>
        <begin position="303"/>
        <end position="325"/>
    </location>
</feature>
<keyword evidence="1 3" id="KW-0853">WD repeat</keyword>
<protein>
    <submittedName>
        <fullName evidence="9">WD_REPEATS_REGION domain-containing protein</fullName>
    </submittedName>
</protein>
<dbReference type="Pfam" id="PF25175">
    <property type="entry name" value="Beta-prop_WDR5"/>
    <property type="match status" value="1"/>
</dbReference>
<feature type="repeat" description="WD" evidence="3">
    <location>
        <begin position="143"/>
        <end position="184"/>
    </location>
</feature>
<keyword evidence="2" id="KW-0677">Repeat</keyword>
<dbReference type="CDD" id="cd00200">
    <property type="entry name" value="WD40"/>
    <property type="match status" value="1"/>
</dbReference>
<evidence type="ECO:0000313" key="8">
    <source>
        <dbReference type="Proteomes" id="UP000274756"/>
    </source>
</evidence>
<dbReference type="PANTHER" id="PTHR19848:SF8">
    <property type="entry name" value="F-BOX AND WD REPEAT DOMAIN CONTAINING 7"/>
    <property type="match status" value="1"/>
</dbReference>
<evidence type="ECO:0000313" key="9">
    <source>
        <dbReference type="WBParaSite" id="DME_0000747101-mRNA-1"/>
    </source>
</evidence>
<reference evidence="9" key="1">
    <citation type="submission" date="2017-02" db="UniProtKB">
        <authorList>
            <consortium name="WormBaseParasite"/>
        </authorList>
    </citation>
    <scope>IDENTIFICATION</scope>
</reference>
<evidence type="ECO:0000256" key="1">
    <source>
        <dbReference type="ARBA" id="ARBA00022574"/>
    </source>
</evidence>
<dbReference type="Proteomes" id="UP000274756">
    <property type="component" value="Unassembled WGS sequence"/>
</dbReference>
<proteinExistence type="predicted"/>
<feature type="repeat" description="WD" evidence="3">
    <location>
        <begin position="101"/>
        <end position="142"/>
    </location>
</feature>
<keyword evidence="4" id="KW-0472">Membrane</keyword>
<dbReference type="PRINTS" id="PR00320">
    <property type="entry name" value="GPROTEINBRPT"/>
</dbReference>
<dbReference type="SUPFAM" id="SSF50978">
    <property type="entry name" value="WD40 repeat-like"/>
    <property type="match status" value="1"/>
</dbReference>
<feature type="repeat" description="WD" evidence="3">
    <location>
        <begin position="185"/>
        <end position="226"/>
    </location>
</feature>
<name>A0A0N4UIN6_DRAME</name>
<dbReference type="Gene3D" id="2.130.10.10">
    <property type="entry name" value="YVTN repeat-like/Quinoprotein amine dehydrogenase"/>
    <property type="match status" value="1"/>
</dbReference>
<evidence type="ECO:0000313" key="6">
    <source>
        <dbReference type="EMBL" id="VDN51791.1"/>
    </source>
</evidence>
<feature type="domain" description="WDR5-like beta-propeller" evidence="5">
    <location>
        <begin position="60"/>
        <end position="359"/>
    </location>
</feature>
<gene>
    <name evidence="6" type="ORF">DME_LOCUS1764</name>
</gene>
<dbReference type="PANTHER" id="PTHR19848">
    <property type="entry name" value="WD40 REPEAT PROTEIN"/>
    <property type="match status" value="1"/>
</dbReference>
<dbReference type="SMART" id="SM00320">
    <property type="entry name" value="WD40"/>
    <property type="match status" value="7"/>
</dbReference>
<dbReference type="AlphaFoldDB" id="A0A0N4UIN6"/>
<dbReference type="WBParaSite" id="DME_0000747101-mRNA-1">
    <property type="protein sequence ID" value="DME_0000747101-mRNA-1"/>
    <property type="gene ID" value="DME_0000747101"/>
</dbReference>
<dbReference type="InterPro" id="IPR015943">
    <property type="entry name" value="WD40/YVTN_repeat-like_dom_sf"/>
</dbReference>
<dbReference type="PROSITE" id="PS00678">
    <property type="entry name" value="WD_REPEATS_1"/>
    <property type="match status" value="3"/>
</dbReference>
<dbReference type="InterPro" id="IPR036322">
    <property type="entry name" value="WD40_repeat_dom_sf"/>
</dbReference>
<dbReference type="PROSITE" id="PS50294">
    <property type="entry name" value="WD_REPEATS_REGION"/>
    <property type="match status" value="5"/>
</dbReference>
<dbReference type="FunFam" id="2.130.10.10:FF:000228">
    <property type="entry name" value="COMPASS-like H3K4 histone methylase component WDR5A"/>
    <property type="match status" value="1"/>
</dbReference>
<evidence type="ECO:0000256" key="3">
    <source>
        <dbReference type="PROSITE-ProRule" id="PRU00221"/>
    </source>
</evidence>
<dbReference type="Proteomes" id="UP000038040">
    <property type="component" value="Unplaced"/>
</dbReference>
<evidence type="ECO:0000313" key="7">
    <source>
        <dbReference type="Proteomes" id="UP000038040"/>
    </source>
</evidence>
<feature type="transmembrane region" description="Helical" evidence="4">
    <location>
        <begin position="24"/>
        <end position="48"/>
    </location>
</feature>
<dbReference type="InterPro" id="IPR059122">
    <property type="entry name" value="Beta-prop_WDR5-like"/>
</dbReference>
<dbReference type="PROSITE" id="PS50082">
    <property type="entry name" value="WD_REPEATS_2"/>
    <property type="match status" value="6"/>
</dbReference>
<dbReference type="InterPro" id="IPR001680">
    <property type="entry name" value="WD40_rpt"/>
</dbReference>
<dbReference type="STRING" id="318479.A0A0N4UIN6"/>
<dbReference type="EMBL" id="UYYG01000031">
    <property type="protein sequence ID" value="VDN51791.1"/>
    <property type="molecule type" value="Genomic_DNA"/>
</dbReference>
<keyword evidence="4" id="KW-1133">Transmembrane helix</keyword>
<dbReference type="OrthoDB" id="674604at2759"/>
<feature type="repeat" description="WD" evidence="3">
    <location>
        <begin position="228"/>
        <end position="269"/>
    </location>
</feature>
<evidence type="ECO:0000256" key="4">
    <source>
        <dbReference type="SAM" id="Phobius"/>
    </source>
</evidence>
<evidence type="ECO:0000259" key="5">
    <source>
        <dbReference type="Pfam" id="PF25175"/>
    </source>
</evidence>
<sequence length="363" mass="40752">MNRNEMANHQNGYCKELQTLLKKLLILIIFLKFRLDMILMTSLSNFFFQFPNYKLKNLMYGHKMAVSSVKFSTDGRFLGSASADKTINIWNTDSGYLERTISGHELGLNDLCWSADSRLIASSSDDTTLKVWDSSSGKCTDTLEGHKSYVFCCNFNPQSTHIVSGSFDKNVGVWDVATGTLIKMLVGHHDPVTAVSYNRDGTLICTSSYDGKVCIWESSNGHCVKTLVDDDNVAVSFVRFSPNGKYILTATFDSTLKLWDYNKSKCLKTYTGHKNVESCIFANFSVTGGKVRILLIGYHQVWIVSGSEDDSIYIWNLQSKEVVQTLTGNNDKVLCVDCHPTKNIIASGGFEKDRLVRLWISDY</sequence>
<keyword evidence="8" id="KW-1185">Reference proteome</keyword>
<accession>A0A0N4UIN6</accession>
<dbReference type="InterPro" id="IPR020472">
    <property type="entry name" value="WD40_PAC1"/>
</dbReference>
<keyword evidence="4" id="KW-0812">Transmembrane</keyword>
<dbReference type="GO" id="GO:0044666">
    <property type="term" value="C:MLL3/4 complex"/>
    <property type="evidence" value="ECO:0007669"/>
    <property type="project" value="UniProtKB-ARBA"/>
</dbReference>
<organism evidence="7 9">
    <name type="scientific">Dracunculus medinensis</name>
    <name type="common">Guinea worm</name>
    <dbReference type="NCBI Taxonomy" id="318479"/>
    <lineage>
        <taxon>Eukaryota</taxon>
        <taxon>Metazoa</taxon>
        <taxon>Ecdysozoa</taxon>
        <taxon>Nematoda</taxon>
        <taxon>Chromadorea</taxon>
        <taxon>Rhabditida</taxon>
        <taxon>Spirurina</taxon>
        <taxon>Dracunculoidea</taxon>
        <taxon>Dracunculidae</taxon>
        <taxon>Dracunculus</taxon>
    </lineage>
</organism>
<dbReference type="InterPro" id="IPR019775">
    <property type="entry name" value="WD40_repeat_CS"/>
</dbReference>
<evidence type="ECO:0000256" key="2">
    <source>
        <dbReference type="ARBA" id="ARBA00022737"/>
    </source>
</evidence>
<reference evidence="6 8" key="2">
    <citation type="submission" date="2018-11" db="EMBL/GenBank/DDBJ databases">
        <authorList>
            <consortium name="Pathogen Informatics"/>
        </authorList>
    </citation>
    <scope>NUCLEOTIDE SEQUENCE [LARGE SCALE GENOMIC DNA]</scope>
</reference>